<dbReference type="Gene3D" id="2.60.200.20">
    <property type="match status" value="1"/>
</dbReference>
<keyword evidence="5 9" id="KW-0067">ATP-binding</keyword>
<dbReference type="InterPro" id="IPR027417">
    <property type="entry name" value="P-loop_NTPase"/>
</dbReference>
<keyword evidence="7 9" id="KW-0505">Motor protein</keyword>
<dbReference type="WBParaSite" id="EVEC_0000708901-mRNA-1">
    <property type="protein sequence ID" value="EVEC_0000708901-mRNA-1"/>
    <property type="gene ID" value="EVEC_0000708901"/>
</dbReference>
<evidence type="ECO:0000256" key="7">
    <source>
        <dbReference type="ARBA" id="ARBA00023175"/>
    </source>
</evidence>
<keyword evidence="8" id="KW-0206">Cytoskeleton</keyword>
<accession>A0A0N4V9H5</accession>
<dbReference type="PROSITE" id="PS00411">
    <property type="entry name" value="KINESIN_MOTOR_1"/>
    <property type="match status" value="1"/>
</dbReference>
<keyword evidence="3" id="KW-0493">Microtubule</keyword>
<evidence type="ECO:0000256" key="5">
    <source>
        <dbReference type="ARBA" id="ARBA00022840"/>
    </source>
</evidence>
<comment type="subcellular location">
    <subcellularLocation>
        <location evidence="1">Cytoplasm</location>
        <location evidence="1">Cytoskeleton</location>
    </subcellularLocation>
</comment>
<dbReference type="FunFam" id="3.40.850.10:FF:000139">
    <property type="entry name" value="Kinesin-like protein"/>
    <property type="match status" value="1"/>
</dbReference>
<proteinExistence type="inferred from homology"/>
<comment type="similarity">
    <text evidence="9">Belongs to the TRAFAC class myosin-kinesin ATPase superfamily. Kinesin family.</text>
</comment>
<dbReference type="PRINTS" id="PR00380">
    <property type="entry name" value="KINESINHEAVY"/>
</dbReference>
<keyword evidence="6 10" id="KW-0175">Coiled coil</keyword>
<dbReference type="Pfam" id="PF00225">
    <property type="entry name" value="Kinesin"/>
    <property type="match status" value="1"/>
</dbReference>
<dbReference type="CDD" id="cd01365">
    <property type="entry name" value="KISc_KIF1A_KIF1B"/>
    <property type="match status" value="1"/>
</dbReference>
<dbReference type="PANTHER" id="PTHR47117">
    <property type="entry name" value="STAR-RELATED LIPID TRANSFER PROTEIN 9"/>
    <property type="match status" value="1"/>
</dbReference>
<evidence type="ECO:0000256" key="3">
    <source>
        <dbReference type="ARBA" id="ARBA00022701"/>
    </source>
</evidence>
<dbReference type="InterPro" id="IPR019821">
    <property type="entry name" value="Kinesin_motor_CS"/>
</dbReference>
<evidence type="ECO:0000256" key="4">
    <source>
        <dbReference type="ARBA" id="ARBA00022741"/>
    </source>
</evidence>
<dbReference type="GO" id="GO:0005874">
    <property type="term" value="C:microtubule"/>
    <property type="evidence" value="ECO:0007669"/>
    <property type="project" value="UniProtKB-KW"/>
</dbReference>
<evidence type="ECO:0000256" key="6">
    <source>
        <dbReference type="ARBA" id="ARBA00023054"/>
    </source>
</evidence>
<dbReference type="InterPro" id="IPR000253">
    <property type="entry name" value="FHA_dom"/>
</dbReference>
<feature type="binding site" evidence="9">
    <location>
        <begin position="97"/>
        <end position="104"/>
    </location>
    <ligand>
        <name>ATP</name>
        <dbReference type="ChEBI" id="CHEBI:30616"/>
    </ligand>
</feature>
<dbReference type="GO" id="GO:0005524">
    <property type="term" value="F:ATP binding"/>
    <property type="evidence" value="ECO:0007669"/>
    <property type="project" value="UniProtKB-UniRule"/>
</dbReference>
<evidence type="ECO:0000256" key="9">
    <source>
        <dbReference type="PROSITE-ProRule" id="PRU00283"/>
    </source>
</evidence>
<keyword evidence="4 9" id="KW-0547">Nucleotide-binding</keyword>
<sequence>MGEDTQKVKVAVRVRPLNKREIDLNTKCVVLMDSKQAILRHPTGEKTPKSFTFDHCFYSVDRDDPSFADQEEIFNQLGFGVLENAFAGYNACIIAYGQTGSGKSYSMMGTSENPGIIPRLCNSIFQRIEELTTETLVFKVEVSYMEIYNERVRDLLDPRKASKNLKVREHKILGPMVDGLSILAVSSYQQIFSLIEEGNKCRTVAATNMNAESSRSHAVFSIRVTQTITDLDNGYTGEKVSKISLVDLAGSERAVKSGAVGKRLEEGGNINKSLTTLGMVISALAENSRSSGKSKFVPYRDSVLTWLLKDNLGGNSKTVMIATISPSSENYEETLSTLRYADRAKRIVNHAVVNEDPNAKIIRELREEVELLRTQISQSIKEHNEAEELRERLAESERLERQKDLEEIGISVAGSGIKVQKDRFYLVNLNADPSLNELLVYYINHRAVVGSSEQKDSEEAKKNEKIDIVLQGLGVHHKHAFLEIVQEDGQQRMYVEPLDAHARICVNGRLISQRTLLRNGYRLLIGNNHFFRVNCPKEAVDMSASLLEESTAMLFDYDDAWREVNCDSDENANPITMAVDQYMEQIAKKHEEDKQAALEQQYEAFEKYIQGLAQGCTPLTPMTPCAGFLTPGTSNTFLPQQVFPTSSKGSLKSKFFSWAERREALFKESLGRLKKDIIRANALVREANMIATELSHCRRKVTYDVTLQIPAANLKPSKIKAGEFICEPVIVVKRAGIFGHQLWSVSQLESKLVDMREMYDDKINGNSKITFSAENHSLIGVANVFLEVLLHDLRLDYHVPIINQQGEVSGRLHVEVFRCFDSEDDLSYQSSESLESERDGYAIGNGLLGRAIRCKVAFFYQICLADDKWPFIPITKIQSTKMEHNTCFRSALKKLPIYRSHYPISFFYSFFNCNEIFVVPPRITSDSSEEDLSSTNNSDFYFDHEKDFVVTVNEEFLEYVQEDALSIEVWGHRSSGFGNDTVLSTSCIPLDVEQTYKSLQERWTDVTRRIEFQISIMELNDDGYYVPVEVHSSNYVATGGVYQLKQGQQRRIVVTVRPSMERGNLPLAVSEIQTVTVGDVCSRRPYSADHFLRNQTTEKPLDSYQEEDLDRIREQWTEALAYRQRYLENQINALTLKGAAKSEKEAEREKSLIDQWVALTEERNAVSVPATNSGIPGAPSDWDPPPGVERHVPVIFLNINAEDMTEETFQAEESVSLAGFDAVLTEERGCDIPVPILERESGDFDSVSATCSWDSSIHEHTGLNRNSGHNEVIYAVVKAVVRLAYPCVIDVVLRKRICMHLYKKASLTEKIMKKFVGSTPIAATGVFYDLVAHVPKSSLDVEDRTTLAMVAAGQTQSVDEDFSESNETDKFSKLNYIEAYTKSIQAVESMLKLDRLRQEVAINGMLLKQERMNRINYSEVRGSRMKRAVSLPDTRPGARPTFLNLKPYICKSSTVPEYLKFSSHDTTLIRNAQQVGRCHSKNLNDWKAFTTLGRNGTVGQVVTNEFIAQHAEAEKEQGKMNSSFASDSGCMMESGSSIATTEDDRKNFSFEDMTVVSGCCEMFNQRNCTNDNATVDVNLTRV</sequence>
<dbReference type="InterPro" id="IPR036961">
    <property type="entry name" value="Kinesin_motor_dom_sf"/>
</dbReference>
<dbReference type="GO" id="GO:0003777">
    <property type="term" value="F:microtubule motor activity"/>
    <property type="evidence" value="ECO:0007669"/>
    <property type="project" value="InterPro"/>
</dbReference>
<dbReference type="InterPro" id="IPR032405">
    <property type="entry name" value="Kinesin_assoc"/>
</dbReference>
<dbReference type="GO" id="GO:0007018">
    <property type="term" value="P:microtubule-based movement"/>
    <property type="evidence" value="ECO:0007669"/>
    <property type="project" value="InterPro"/>
</dbReference>
<dbReference type="SMART" id="SM00129">
    <property type="entry name" value="KISc"/>
    <property type="match status" value="1"/>
</dbReference>
<dbReference type="GO" id="GO:0008017">
    <property type="term" value="F:microtubule binding"/>
    <property type="evidence" value="ECO:0007669"/>
    <property type="project" value="InterPro"/>
</dbReference>
<evidence type="ECO:0000256" key="2">
    <source>
        <dbReference type="ARBA" id="ARBA00022490"/>
    </source>
</evidence>
<dbReference type="InterPro" id="IPR008984">
    <property type="entry name" value="SMAD_FHA_dom_sf"/>
</dbReference>
<dbReference type="Pfam" id="PF00498">
    <property type="entry name" value="FHA"/>
    <property type="match status" value="1"/>
</dbReference>
<keyword evidence="2" id="KW-0963">Cytoplasm</keyword>
<dbReference type="InterPro" id="IPR022164">
    <property type="entry name" value="Kinesin-like"/>
</dbReference>
<evidence type="ECO:0000256" key="8">
    <source>
        <dbReference type="ARBA" id="ARBA00023212"/>
    </source>
</evidence>
<dbReference type="SUPFAM" id="SSF52540">
    <property type="entry name" value="P-loop containing nucleoside triphosphate hydrolases"/>
    <property type="match status" value="1"/>
</dbReference>
<evidence type="ECO:0000259" key="11">
    <source>
        <dbReference type="PROSITE" id="PS50067"/>
    </source>
</evidence>
<evidence type="ECO:0000313" key="12">
    <source>
        <dbReference type="WBParaSite" id="EVEC_0000708901-mRNA-1"/>
    </source>
</evidence>
<dbReference type="Pfam" id="PF16183">
    <property type="entry name" value="Kinesin_assoc"/>
    <property type="match status" value="1"/>
</dbReference>
<protein>
    <submittedName>
        <fullName evidence="12">Kinesin motor domain-containing protein</fullName>
    </submittedName>
</protein>
<dbReference type="Gene3D" id="3.40.850.10">
    <property type="entry name" value="Kinesin motor domain"/>
    <property type="match status" value="1"/>
</dbReference>
<dbReference type="Pfam" id="PF12423">
    <property type="entry name" value="KIF1B"/>
    <property type="match status" value="1"/>
</dbReference>
<organism evidence="12">
    <name type="scientific">Enterobius vermicularis</name>
    <name type="common">Human pinworm</name>
    <dbReference type="NCBI Taxonomy" id="51028"/>
    <lineage>
        <taxon>Eukaryota</taxon>
        <taxon>Metazoa</taxon>
        <taxon>Ecdysozoa</taxon>
        <taxon>Nematoda</taxon>
        <taxon>Chromadorea</taxon>
        <taxon>Rhabditida</taxon>
        <taxon>Spirurina</taxon>
        <taxon>Oxyuridomorpha</taxon>
        <taxon>Oxyuroidea</taxon>
        <taxon>Oxyuridae</taxon>
        <taxon>Enterobius</taxon>
    </lineage>
</organism>
<dbReference type="InterPro" id="IPR022140">
    <property type="entry name" value="Kinesin-like_KIF1-typ"/>
</dbReference>
<feature type="coiled-coil region" evidence="10">
    <location>
        <begin position="362"/>
        <end position="406"/>
    </location>
</feature>
<dbReference type="InterPro" id="IPR001752">
    <property type="entry name" value="Kinesin_motor_dom"/>
</dbReference>
<dbReference type="PROSITE" id="PS50067">
    <property type="entry name" value="KINESIN_MOTOR_2"/>
    <property type="match status" value="1"/>
</dbReference>
<dbReference type="SUPFAM" id="SSF49879">
    <property type="entry name" value="SMAD/FHA domain"/>
    <property type="match status" value="1"/>
</dbReference>
<feature type="domain" description="Kinesin motor" evidence="11">
    <location>
        <begin position="7"/>
        <end position="347"/>
    </location>
</feature>
<evidence type="ECO:0000256" key="10">
    <source>
        <dbReference type="SAM" id="Coils"/>
    </source>
</evidence>
<reference evidence="12" key="1">
    <citation type="submission" date="2017-02" db="UniProtKB">
        <authorList>
            <consortium name="WormBaseParasite"/>
        </authorList>
    </citation>
    <scope>IDENTIFICATION</scope>
</reference>
<name>A0A0N4V9H5_ENTVE</name>
<evidence type="ECO:0000256" key="1">
    <source>
        <dbReference type="ARBA" id="ARBA00004245"/>
    </source>
</evidence>
<dbReference type="Pfam" id="PF12473">
    <property type="entry name" value="DUF3694"/>
    <property type="match status" value="1"/>
</dbReference>